<protein>
    <submittedName>
        <fullName evidence="2">Acetyltransferase</fullName>
    </submittedName>
</protein>
<gene>
    <name evidence="2" type="ORF">GZ22_02280</name>
</gene>
<organism evidence="2 3">
    <name type="scientific">Terribacillus saccharophilus</name>
    <dbReference type="NCBI Taxonomy" id="361277"/>
    <lineage>
        <taxon>Bacteria</taxon>
        <taxon>Bacillati</taxon>
        <taxon>Bacillota</taxon>
        <taxon>Bacilli</taxon>
        <taxon>Bacillales</taxon>
        <taxon>Bacillaceae</taxon>
        <taxon>Terribacillus</taxon>
    </lineage>
</organism>
<proteinExistence type="predicted"/>
<dbReference type="PROSITE" id="PS51186">
    <property type="entry name" value="GNAT"/>
    <property type="match status" value="1"/>
</dbReference>
<dbReference type="RefSeq" id="WP_038558253.1">
    <property type="nucleotide sequence ID" value="NZ_CP008876.1"/>
</dbReference>
<dbReference type="CDD" id="cd04301">
    <property type="entry name" value="NAT_SF"/>
    <property type="match status" value="1"/>
</dbReference>
<dbReference type="HOGENOM" id="CLU_013985_18_3_9"/>
<dbReference type="GO" id="GO:0016747">
    <property type="term" value="F:acyltransferase activity, transferring groups other than amino-acyl groups"/>
    <property type="evidence" value="ECO:0007669"/>
    <property type="project" value="InterPro"/>
</dbReference>
<evidence type="ECO:0000313" key="2">
    <source>
        <dbReference type="EMBL" id="AIF65589.1"/>
    </source>
</evidence>
<dbReference type="InterPro" id="IPR016181">
    <property type="entry name" value="Acyl_CoA_acyltransferase"/>
</dbReference>
<reference evidence="2 3" key="1">
    <citation type="submission" date="2014-07" db="EMBL/GenBank/DDBJ databases">
        <title>Complete genome sequence of a moderately halophilic bacterium Terribacillus aidingensis MP602, isolated from Cryptomeria fortunei in Tianmu mountain in China.</title>
        <authorList>
            <person name="Wang Y."/>
            <person name="Lu P."/>
            <person name="Zhang L."/>
        </authorList>
    </citation>
    <scope>NUCLEOTIDE SEQUENCE [LARGE SCALE GENOMIC DNA]</scope>
    <source>
        <strain evidence="2 3">MP602</strain>
    </source>
</reference>
<dbReference type="KEGG" id="tap:GZ22_02280"/>
<dbReference type="AlphaFoldDB" id="A0A075LGR7"/>
<dbReference type="OrthoDB" id="69535at2"/>
<dbReference type="GeneID" id="34222221"/>
<evidence type="ECO:0000313" key="3">
    <source>
        <dbReference type="Proteomes" id="UP000027980"/>
    </source>
</evidence>
<dbReference type="Gene3D" id="3.40.630.30">
    <property type="match status" value="1"/>
</dbReference>
<dbReference type="EMBL" id="CP008876">
    <property type="protein sequence ID" value="AIF65589.1"/>
    <property type="molecule type" value="Genomic_DNA"/>
</dbReference>
<dbReference type="InterPro" id="IPR000182">
    <property type="entry name" value="GNAT_dom"/>
</dbReference>
<name>A0A075LGR7_9BACI</name>
<dbReference type="Pfam" id="PF00583">
    <property type="entry name" value="Acetyltransf_1"/>
    <property type="match status" value="1"/>
</dbReference>
<dbReference type="Proteomes" id="UP000027980">
    <property type="component" value="Chromosome"/>
</dbReference>
<evidence type="ECO:0000259" key="1">
    <source>
        <dbReference type="PROSITE" id="PS51186"/>
    </source>
</evidence>
<dbReference type="SUPFAM" id="SSF55729">
    <property type="entry name" value="Acyl-CoA N-acyltransferases (Nat)"/>
    <property type="match status" value="1"/>
</dbReference>
<feature type="domain" description="N-acetyltransferase" evidence="1">
    <location>
        <begin position="2"/>
        <end position="169"/>
    </location>
</feature>
<sequence>MIHITLANPDHVAGISKVCSDGYWATHSETRSEKYIQGVIEEFYNHERILKEVSETSRDWGGYFVALEDGEVLGAIGGGMIGEDIGEVFVLYLDPDRRNEGIGTKLLDALTKQQKEQFNATEQWVSVAKGNQKGIPFYEARGFVVQHERPGYHDIEGESYPALRYYRKI</sequence>
<accession>A0A075LGR7</accession>